<evidence type="ECO:0000313" key="3">
    <source>
        <dbReference type="EMBL" id="KKM81229.1"/>
    </source>
</evidence>
<dbReference type="InterPro" id="IPR002869">
    <property type="entry name" value="Pyrv_flavodox_OxRed_cen"/>
</dbReference>
<proteinExistence type="predicted"/>
<dbReference type="AlphaFoldDB" id="A0A0F9KG79"/>
<keyword evidence="1" id="KW-0560">Oxidoreductase</keyword>
<gene>
    <name evidence="3" type="ORF">LCGC14_1331900</name>
</gene>
<dbReference type="Pfam" id="PF01558">
    <property type="entry name" value="POR"/>
    <property type="match status" value="1"/>
</dbReference>
<name>A0A0F9KG79_9ZZZZ</name>
<sequence length="205" mass="22931">MELKSFNLLIVGVGGQGVIRAIQILAWAALSDRFKVRTAETHGMAQRGGSVSSFLRFGSDVEGPLIPRGHCQIILALEASEAVRNFNYAGPNTIFIINNRIIVPPSIHLMNMEYPDDTKIHEFLHQITPYVYFINGHEEALKVGDLRTLNVYMLGVLSGSKKLPLKQETLLSSILRFVPKKAQNINKIAFKNGFNKGKLIMREKK</sequence>
<organism evidence="3">
    <name type="scientific">marine sediment metagenome</name>
    <dbReference type="NCBI Taxonomy" id="412755"/>
    <lineage>
        <taxon>unclassified sequences</taxon>
        <taxon>metagenomes</taxon>
        <taxon>ecological metagenomes</taxon>
    </lineage>
</organism>
<dbReference type="InterPro" id="IPR019752">
    <property type="entry name" value="Pyrv/ketoisovalerate_OxRed_cat"/>
</dbReference>
<reference evidence="3" key="1">
    <citation type="journal article" date="2015" name="Nature">
        <title>Complex archaea that bridge the gap between prokaryotes and eukaryotes.</title>
        <authorList>
            <person name="Spang A."/>
            <person name="Saw J.H."/>
            <person name="Jorgensen S.L."/>
            <person name="Zaremba-Niedzwiedzka K."/>
            <person name="Martijn J."/>
            <person name="Lind A.E."/>
            <person name="van Eijk R."/>
            <person name="Schleper C."/>
            <person name="Guy L."/>
            <person name="Ettema T.J."/>
        </authorList>
    </citation>
    <scope>NUCLEOTIDE SEQUENCE</scope>
</reference>
<dbReference type="GO" id="GO:0016903">
    <property type="term" value="F:oxidoreductase activity, acting on the aldehyde or oxo group of donors"/>
    <property type="evidence" value="ECO:0007669"/>
    <property type="project" value="InterPro"/>
</dbReference>
<evidence type="ECO:0000256" key="1">
    <source>
        <dbReference type="ARBA" id="ARBA00023002"/>
    </source>
</evidence>
<comment type="caution">
    <text evidence="3">The sequence shown here is derived from an EMBL/GenBank/DDBJ whole genome shotgun (WGS) entry which is preliminary data.</text>
</comment>
<dbReference type="SUPFAM" id="SSF53323">
    <property type="entry name" value="Pyruvate-ferredoxin oxidoreductase, PFOR, domain III"/>
    <property type="match status" value="1"/>
</dbReference>
<dbReference type="Gene3D" id="3.40.920.10">
    <property type="entry name" value="Pyruvate-ferredoxin oxidoreductase, PFOR, domain III"/>
    <property type="match status" value="1"/>
</dbReference>
<accession>A0A0F9KG79</accession>
<evidence type="ECO:0000259" key="2">
    <source>
        <dbReference type="Pfam" id="PF01558"/>
    </source>
</evidence>
<protein>
    <recommendedName>
        <fullName evidence="2">Pyruvate/ketoisovalerate oxidoreductase catalytic domain-containing protein</fullName>
    </recommendedName>
</protein>
<feature type="domain" description="Pyruvate/ketoisovalerate oxidoreductase catalytic" evidence="2">
    <location>
        <begin position="14"/>
        <end position="194"/>
    </location>
</feature>
<dbReference type="PANTHER" id="PTHR43854:SF1">
    <property type="entry name" value="INDOLEPYRUVATE OXIDOREDUCTASE SUBUNIT IORB"/>
    <property type="match status" value="1"/>
</dbReference>
<dbReference type="EMBL" id="LAZR01008056">
    <property type="protein sequence ID" value="KKM81229.1"/>
    <property type="molecule type" value="Genomic_DNA"/>
</dbReference>
<dbReference type="PANTHER" id="PTHR43854">
    <property type="entry name" value="INDOLEPYRUVATE OXIDOREDUCTASE SUBUNIT IORB"/>
    <property type="match status" value="1"/>
</dbReference>
<dbReference type="InterPro" id="IPR052198">
    <property type="entry name" value="IorB_Oxidoreductase"/>
</dbReference>